<evidence type="ECO:0000313" key="3">
    <source>
        <dbReference type="Proteomes" id="UP000324897"/>
    </source>
</evidence>
<dbReference type="SUPFAM" id="SSF81383">
    <property type="entry name" value="F-box domain"/>
    <property type="match status" value="1"/>
</dbReference>
<evidence type="ECO:0000259" key="1">
    <source>
        <dbReference type="PROSITE" id="PS50181"/>
    </source>
</evidence>
<dbReference type="InterPro" id="IPR013187">
    <property type="entry name" value="F-box-assoc_dom_typ3"/>
</dbReference>
<organism evidence="2 3">
    <name type="scientific">Eragrostis curvula</name>
    <name type="common">weeping love grass</name>
    <dbReference type="NCBI Taxonomy" id="38414"/>
    <lineage>
        <taxon>Eukaryota</taxon>
        <taxon>Viridiplantae</taxon>
        <taxon>Streptophyta</taxon>
        <taxon>Embryophyta</taxon>
        <taxon>Tracheophyta</taxon>
        <taxon>Spermatophyta</taxon>
        <taxon>Magnoliopsida</taxon>
        <taxon>Liliopsida</taxon>
        <taxon>Poales</taxon>
        <taxon>Poaceae</taxon>
        <taxon>PACMAD clade</taxon>
        <taxon>Chloridoideae</taxon>
        <taxon>Eragrostideae</taxon>
        <taxon>Eragrostidinae</taxon>
        <taxon>Eragrostis</taxon>
    </lineage>
</organism>
<dbReference type="Proteomes" id="UP000324897">
    <property type="component" value="Chromosome 4"/>
</dbReference>
<keyword evidence="3" id="KW-1185">Reference proteome</keyword>
<proteinExistence type="predicted"/>
<accession>A0A5J9W0B9</accession>
<evidence type="ECO:0000313" key="2">
    <source>
        <dbReference type="EMBL" id="TVU41345.1"/>
    </source>
</evidence>
<dbReference type="PANTHER" id="PTHR31111">
    <property type="entry name" value="BNAA05G37150D PROTEIN-RELATED"/>
    <property type="match status" value="1"/>
</dbReference>
<dbReference type="AlphaFoldDB" id="A0A5J9W0B9"/>
<feature type="domain" description="F-box" evidence="1">
    <location>
        <begin position="63"/>
        <end position="108"/>
    </location>
</feature>
<dbReference type="OrthoDB" id="673967at2759"/>
<feature type="non-terminal residue" evidence="2">
    <location>
        <position position="1"/>
    </location>
</feature>
<gene>
    <name evidence="2" type="ORF">EJB05_14852</name>
</gene>
<reference evidence="2 3" key="1">
    <citation type="journal article" date="2019" name="Sci. Rep.">
        <title>A high-quality genome of Eragrostis curvula grass provides insights into Poaceae evolution and supports new strategies to enhance forage quality.</title>
        <authorList>
            <person name="Carballo J."/>
            <person name="Santos B.A.C.M."/>
            <person name="Zappacosta D."/>
            <person name="Garbus I."/>
            <person name="Selva J.P."/>
            <person name="Gallo C.A."/>
            <person name="Diaz A."/>
            <person name="Albertini E."/>
            <person name="Caccamo M."/>
            <person name="Echenique V."/>
        </authorList>
    </citation>
    <scope>NUCLEOTIDE SEQUENCE [LARGE SCALE GENOMIC DNA]</scope>
    <source>
        <strain evidence="3">cv. Victoria</strain>
        <tissue evidence="2">Leaf</tissue>
    </source>
</reference>
<dbReference type="PANTHER" id="PTHR31111:SF133">
    <property type="entry name" value="OS07G0196600 PROTEIN"/>
    <property type="match status" value="1"/>
</dbReference>
<dbReference type="Gene3D" id="1.20.1280.50">
    <property type="match status" value="1"/>
</dbReference>
<dbReference type="InterPro" id="IPR036047">
    <property type="entry name" value="F-box-like_dom_sf"/>
</dbReference>
<dbReference type="EMBL" id="RWGY01000007">
    <property type="protein sequence ID" value="TVU41345.1"/>
    <property type="molecule type" value="Genomic_DNA"/>
</dbReference>
<dbReference type="Pfam" id="PF12937">
    <property type="entry name" value="F-box-like"/>
    <property type="match status" value="1"/>
</dbReference>
<name>A0A5J9W0B9_9POAL</name>
<dbReference type="PROSITE" id="PS50181">
    <property type="entry name" value="FBOX"/>
    <property type="match status" value="1"/>
</dbReference>
<protein>
    <recommendedName>
        <fullName evidence="1">F-box domain-containing protein</fullName>
    </recommendedName>
</protein>
<dbReference type="SMART" id="SM00256">
    <property type="entry name" value="FBOX"/>
    <property type="match status" value="1"/>
</dbReference>
<dbReference type="InterPro" id="IPR001810">
    <property type="entry name" value="F-box_dom"/>
</dbReference>
<dbReference type="Gramene" id="TVU41345">
    <property type="protein sequence ID" value="TVU41345"/>
    <property type="gene ID" value="EJB05_14852"/>
</dbReference>
<dbReference type="Pfam" id="PF08268">
    <property type="entry name" value="FBA_3"/>
    <property type="match status" value="1"/>
</dbReference>
<comment type="caution">
    <text evidence="2">The sequence shown here is derived from an EMBL/GenBank/DDBJ whole genome shotgun (WGS) entry which is preliminary data.</text>
</comment>
<sequence>MQLLGRRGPGGFAIVVGAAAVPEMMIIICGGGGELESRIIGTVVAAAQCRCRSRPPCQCRAGSPRGRVLPSELLFEVLLLLPAKEVCRVRAVCSSWRSLTYDPIFVSAHAARRPGPLLAVPSGWLMETSVDLVDLSGDVVKRIRTGDRAHRVLCTHFNYVFIVSGVNHSVHILEPVSGAVFTLPHAIGEDLARVIGAGYPAWFAFGQVASTQEYKLMRIVEDRNGGDPACEVFTFDTRIAQWNKSPETYRQWKKTGSPPAYLDPGCTNGVVVNGSAYFLFDCWQFDEPFVDGFCIEPGCIPSFNLETEHWSVALQGPLSRILQETVGLFRYEDLADRLSLAGIEGCLVTVHCNDQMSTTDLWFLIDFDNCVWSKKTIIQNEVLASNLTEAVQVLWVPDVDGMILLVRTVSGLVLRIYDPATNAVRNVFGTNFICSAGVGIYTQSLLMVP</sequence>